<gene>
    <name evidence="2" type="ORF">Poli38472_005611</name>
</gene>
<keyword evidence="3" id="KW-1185">Reference proteome</keyword>
<feature type="region of interest" description="Disordered" evidence="1">
    <location>
        <begin position="293"/>
        <end position="324"/>
    </location>
</feature>
<name>A0A8K1CIB2_PYTOL</name>
<accession>A0A8K1CIB2</accession>
<dbReference type="EMBL" id="SPLM01000073">
    <property type="protein sequence ID" value="TMW62993.1"/>
    <property type="molecule type" value="Genomic_DNA"/>
</dbReference>
<evidence type="ECO:0000256" key="1">
    <source>
        <dbReference type="SAM" id="MobiDB-lite"/>
    </source>
</evidence>
<dbReference type="InterPro" id="IPR006553">
    <property type="entry name" value="Leu-rich_rpt_Cys-con_subtyp"/>
</dbReference>
<organism evidence="2 3">
    <name type="scientific">Pythium oligandrum</name>
    <name type="common">Mycoparasitic fungus</name>
    <dbReference type="NCBI Taxonomy" id="41045"/>
    <lineage>
        <taxon>Eukaryota</taxon>
        <taxon>Sar</taxon>
        <taxon>Stramenopiles</taxon>
        <taxon>Oomycota</taxon>
        <taxon>Peronosporomycetes</taxon>
        <taxon>Pythiales</taxon>
        <taxon>Pythiaceae</taxon>
        <taxon>Pythium</taxon>
    </lineage>
</organism>
<dbReference type="GO" id="GO:0031146">
    <property type="term" value="P:SCF-dependent proteasomal ubiquitin-dependent protein catabolic process"/>
    <property type="evidence" value="ECO:0007669"/>
    <property type="project" value="TreeGrafter"/>
</dbReference>
<protein>
    <submittedName>
        <fullName evidence="2">Uncharacterized protein</fullName>
    </submittedName>
</protein>
<sequence length="356" mass="39881">MAFRREVPELEKLVLKYISKSGRCVDQIINDATLERMHRISKPSKSRTHKVKQETIRALLQSGRVGDDTLPDSFFHASMTRLEICGAKISTTFITRLTKICTKLHTVNFSGCFRLTDDAIEVLLKNCPEIKDLNLENCRKLTDLSLDHLRKHAPKLQSIDVGGNFNMTVAGVTKLIEKHPNHSKFTRVHISGHAITDQTIRTIMAKCRKIHSLAIGYCAVTDDAIIALLTKRESMSRLCVHWNVGITDQLLHFIATNGRNIQEINLCGVKTVTTDAIISTITAKMEAQGELDVPKPVTDGATSPKAEVNPDEGTGGDEVKEPERKRLKKIDFRYTLVPKEAAAAIKERYPELQITY</sequence>
<dbReference type="SMART" id="SM00367">
    <property type="entry name" value="LRR_CC"/>
    <property type="match status" value="4"/>
</dbReference>
<dbReference type="InterPro" id="IPR032675">
    <property type="entry name" value="LRR_dom_sf"/>
</dbReference>
<dbReference type="Gene3D" id="3.80.10.10">
    <property type="entry name" value="Ribonuclease Inhibitor"/>
    <property type="match status" value="1"/>
</dbReference>
<evidence type="ECO:0000313" key="3">
    <source>
        <dbReference type="Proteomes" id="UP000794436"/>
    </source>
</evidence>
<dbReference type="AlphaFoldDB" id="A0A8K1CIB2"/>
<dbReference type="OrthoDB" id="549243at2759"/>
<dbReference type="PANTHER" id="PTHR13318">
    <property type="entry name" value="PARTNER OF PAIRED, ISOFORM B-RELATED"/>
    <property type="match status" value="1"/>
</dbReference>
<dbReference type="GO" id="GO:0019005">
    <property type="term" value="C:SCF ubiquitin ligase complex"/>
    <property type="evidence" value="ECO:0007669"/>
    <property type="project" value="TreeGrafter"/>
</dbReference>
<evidence type="ECO:0000313" key="2">
    <source>
        <dbReference type="EMBL" id="TMW62993.1"/>
    </source>
</evidence>
<comment type="caution">
    <text evidence="2">The sequence shown here is derived from an EMBL/GenBank/DDBJ whole genome shotgun (WGS) entry which is preliminary data.</text>
</comment>
<proteinExistence type="predicted"/>
<dbReference type="SUPFAM" id="SSF52047">
    <property type="entry name" value="RNI-like"/>
    <property type="match status" value="1"/>
</dbReference>
<dbReference type="Proteomes" id="UP000794436">
    <property type="component" value="Unassembled WGS sequence"/>
</dbReference>
<reference evidence="2" key="1">
    <citation type="submission" date="2019-03" db="EMBL/GenBank/DDBJ databases">
        <title>Long read genome sequence of the mycoparasitic Pythium oligandrum ATCC 38472 isolated from sugarbeet rhizosphere.</title>
        <authorList>
            <person name="Gaulin E."/>
        </authorList>
    </citation>
    <scope>NUCLEOTIDE SEQUENCE</scope>
    <source>
        <strain evidence="2">ATCC 38472_TT</strain>
    </source>
</reference>